<comment type="similarity">
    <text evidence="2">Belongs to the EamA transporter family.</text>
</comment>
<dbReference type="STRING" id="658167.SAMN04488135_106209"/>
<dbReference type="InterPro" id="IPR037185">
    <property type="entry name" value="EmrE-like"/>
</dbReference>
<feature type="transmembrane region" description="Helical" evidence="6">
    <location>
        <begin position="280"/>
        <end position="298"/>
    </location>
</feature>
<keyword evidence="9" id="KW-1185">Reference proteome</keyword>
<feature type="transmembrane region" description="Helical" evidence="6">
    <location>
        <begin position="75"/>
        <end position="97"/>
    </location>
</feature>
<proteinExistence type="inferred from homology"/>
<evidence type="ECO:0000256" key="2">
    <source>
        <dbReference type="ARBA" id="ARBA00007362"/>
    </source>
</evidence>
<dbReference type="PANTHER" id="PTHR32322">
    <property type="entry name" value="INNER MEMBRANE TRANSPORTER"/>
    <property type="match status" value="1"/>
</dbReference>
<accession>A0A1M5X7S5</accession>
<feature type="transmembrane region" description="Helical" evidence="6">
    <location>
        <begin position="103"/>
        <end position="124"/>
    </location>
</feature>
<feature type="transmembrane region" description="Helical" evidence="6">
    <location>
        <begin position="136"/>
        <end position="156"/>
    </location>
</feature>
<dbReference type="AlphaFoldDB" id="A0A1M5X7S5"/>
<evidence type="ECO:0000256" key="4">
    <source>
        <dbReference type="ARBA" id="ARBA00022989"/>
    </source>
</evidence>
<keyword evidence="4 6" id="KW-1133">Transmembrane helix</keyword>
<evidence type="ECO:0000256" key="6">
    <source>
        <dbReference type="SAM" id="Phobius"/>
    </source>
</evidence>
<gene>
    <name evidence="8" type="ORF">SAMN04488135_106209</name>
</gene>
<dbReference type="Proteomes" id="UP000184226">
    <property type="component" value="Unassembled WGS sequence"/>
</dbReference>
<dbReference type="RefSeq" id="WP_245801267.1">
    <property type="nucleotide sequence ID" value="NZ_FQXE01000006.1"/>
</dbReference>
<protein>
    <submittedName>
        <fullName evidence="8">Permease of the drug/metabolite transporter (DMT) superfamily</fullName>
    </submittedName>
</protein>
<feature type="transmembrane region" description="Helical" evidence="6">
    <location>
        <begin position="255"/>
        <end position="274"/>
    </location>
</feature>
<dbReference type="EMBL" id="FQXE01000006">
    <property type="protein sequence ID" value="SHH95859.1"/>
    <property type="molecule type" value="Genomic_DNA"/>
</dbReference>
<feature type="transmembrane region" description="Helical" evidence="6">
    <location>
        <begin position="162"/>
        <end position="180"/>
    </location>
</feature>
<feature type="transmembrane region" description="Helical" evidence="6">
    <location>
        <begin position="192"/>
        <end position="210"/>
    </location>
</feature>
<name>A0A1M5X7S5_9BURK</name>
<comment type="subcellular location">
    <subcellularLocation>
        <location evidence="1">Membrane</location>
        <topology evidence="1">Multi-pass membrane protein</topology>
    </subcellularLocation>
</comment>
<feature type="transmembrane region" description="Helical" evidence="6">
    <location>
        <begin position="39"/>
        <end position="59"/>
    </location>
</feature>
<evidence type="ECO:0000256" key="3">
    <source>
        <dbReference type="ARBA" id="ARBA00022692"/>
    </source>
</evidence>
<feature type="transmembrane region" description="Helical" evidence="6">
    <location>
        <begin position="7"/>
        <end position="27"/>
    </location>
</feature>
<evidence type="ECO:0000313" key="9">
    <source>
        <dbReference type="Proteomes" id="UP000184226"/>
    </source>
</evidence>
<evidence type="ECO:0000259" key="7">
    <source>
        <dbReference type="Pfam" id="PF00892"/>
    </source>
</evidence>
<feature type="domain" description="EamA" evidence="7">
    <location>
        <begin position="162"/>
        <end position="294"/>
    </location>
</feature>
<dbReference type="GO" id="GO:0016020">
    <property type="term" value="C:membrane"/>
    <property type="evidence" value="ECO:0007669"/>
    <property type="project" value="UniProtKB-SubCell"/>
</dbReference>
<organism evidence="8 9">
    <name type="scientific">Pollutimonas bauzanensis</name>
    <dbReference type="NCBI Taxonomy" id="658167"/>
    <lineage>
        <taxon>Bacteria</taxon>
        <taxon>Pseudomonadati</taxon>
        <taxon>Pseudomonadota</taxon>
        <taxon>Betaproteobacteria</taxon>
        <taxon>Burkholderiales</taxon>
        <taxon>Alcaligenaceae</taxon>
        <taxon>Pollutimonas</taxon>
    </lineage>
</organism>
<dbReference type="SUPFAM" id="SSF103481">
    <property type="entry name" value="Multidrug resistance efflux transporter EmrE"/>
    <property type="match status" value="2"/>
</dbReference>
<dbReference type="PANTHER" id="PTHR32322:SF2">
    <property type="entry name" value="EAMA DOMAIN-CONTAINING PROTEIN"/>
    <property type="match status" value="1"/>
</dbReference>
<evidence type="ECO:0000256" key="1">
    <source>
        <dbReference type="ARBA" id="ARBA00004141"/>
    </source>
</evidence>
<dbReference type="Pfam" id="PF00892">
    <property type="entry name" value="EamA"/>
    <property type="match status" value="2"/>
</dbReference>
<evidence type="ECO:0000313" key="8">
    <source>
        <dbReference type="EMBL" id="SHH95859.1"/>
    </source>
</evidence>
<reference evidence="8 9" key="1">
    <citation type="submission" date="2016-11" db="EMBL/GenBank/DDBJ databases">
        <authorList>
            <person name="Jaros S."/>
            <person name="Januszkiewicz K."/>
            <person name="Wedrychowicz H."/>
        </authorList>
    </citation>
    <scope>NUCLEOTIDE SEQUENCE [LARGE SCALE GENOMIC DNA]</scope>
    <source>
        <strain evidence="8 9">CGMCC 1.10190</strain>
    </source>
</reference>
<evidence type="ECO:0000256" key="5">
    <source>
        <dbReference type="ARBA" id="ARBA00023136"/>
    </source>
</evidence>
<keyword evidence="3 6" id="KW-0812">Transmembrane</keyword>
<dbReference type="InterPro" id="IPR050638">
    <property type="entry name" value="AA-Vitamin_Transporters"/>
</dbReference>
<feature type="transmembrane region" description="Helical" evidence="6">
    <location>
        <begin position="222"/>
        <end position="243"/>
    </location>
</feature>
<dbReference type="InterPro" id="IPR000620">
    <property type="entry name" value="EamA_dom"/>
</dbReference>
<feature type="domain" description="EamA" evidence="7">
    <location>
        <begin position="14"/>
        <end position="147"/>
    </location>
</feature>
<keyword evidence="5 6" id="KW-0472">Membrane</keyword>
<sequence length="307" mass="33245">MHGSGLGGIAIYKAYGLLALTTLFWAGNSIAGKWAVGHASPMVIVAIRWASVMVLLYLFKRRQIAADWPAIRPRLGYLLSLGALGFTVFSVALYYALVYTTAINASILQGGMPLFVFAASFIFFSSRIGWEQALGFAFSFMGVIVIAVRGEFINLIALDINFGDALMLVAIIAYGVYTAALRSKPQMHWTSLIFILCLGATLASLPLLAFEAAQGKTVFPDIRGWAAITYIVIFPSLIGQVLYIRAVELIGANRAGLFINLLPVWGALLAVTMIGEEFRFYHAAALAMILAGIGFAEYGGRKPVKQK</sequence>